<reference evidence="18" key="1">
    <citation type="submission" date="2020-10" db="EMBL/GenBank/DDBJ databases">
        <authorList>
            <person name="Gilroy R."/>
        </authorList>
    </citation>
    <scope>NUCLEOTIDE SEQUENCE</scope>
    <source>
        <strain evidence="18">ChiSxjej1B13-7958</strain>
    </source>
</reference>
<dbReference type="GO" id="GO:0006310">
    <property type="term" value="P:DNA recombination"/>
    <property type="evidence" value="ECO:0007669"/>
    <property type="project" value="UniProtKB-UniRule"/>
</dbReference>
<evidence type="ECO:0000256" key="12">
    <source>
        <dbReference type="ARBA" id="ARBA00034617"/>
    </source>
</evidence>
<evidence type="ECO:0000256" key="14">
    <source>
        <dbReference type="ARBA" id="ARBA00048988"/>
    </source>
</evidence>
<organism evidence="18 19">
    <name type="scientific">Candidatus Caccousia avicola</name>
    <dbReference type="NCBI Taxonomy" id="2840721"/>
    <lineage>
        <taxon>Bacteria</taxon>
        <taxon>Bacillati</taxon>
        <taxon>Bacillota</taxon>
        <taxon>Clostridia</taxon>
        <taxon>Eubacteriales</taxon>
        <taxon>Oscillospiraceae</taxon>
        <taxon>Oscillospiraceae incertae sedis</taxon>
        <taxon>Candidatus Caccousia</taxon>
    </lineage>
</organism>
<comment type="caution">
    <text evidence="18">The sequence shown here is derived from an EMBL/GenBank/DDBJ whole genome shotgun (WGS) entry which is preliminary data.</text>
</comment>
<dbReference type="SUPFAM" id="SSF50249">
    <property type="entry name" value="Nucleic acid-binding proteins"/>
    <property type="match status" value="1"/>
</dbReference>
<dbReference type="PROSITE" id="PS51192">
    <property type="entry name" value="HELICASE_ATP_BIND_1"/>
    <property type="match status" value="1"/>
</dbReference>
<dbReference type="PANTHER" id="PTHR47964:SF1">
    <property type="entry name" value="ATP-DEPENDENT DNA HELICASE HOMOLOG RECG, CHLOROPLASTIC"/>
    <property type="match status" value="1"/>
</dbReference>
<dbReference type="NCBIfam" id="NF008168">
    <property type="entry name" value="PRK10917.2-2"/>
    <property type="match status" value="1"/>
</dbReference>
<comment type="catalytic activity">
    <reaction evidence="12 15">
        <text>Couples ATP hydrolysis with the unwinding of duplex DNA by translocating in the 3'-5' direction.</text>
        <dbReference type="EC" id="5.6.2.4"/>
    </reaction>
</comment>
<dbReference type="PROSITE" id="PS51194">
    <property type="entry name" value="HELICASE_CTER"/>
    <property type="match status" value="1"/>
</dbReference>
<evidence type="ECO:0000256" key="13">
    <source>
        <dbReference type="ARBA" id="ARBA00034808"/>
    </source>
</evidence>
<comment type="function">
    <text evidence="15">Plays a critical role in recombination and DNA repair. Helps process Holliday junction intermediates to mature products by catalyzing branch migration. Has replication fork regression activity, unwinds stalled or blocked replication forks to make a HJ that can be resolved. Has a DNA unwinding activity characteristic of a DNA helicase with 3'-5' polarity.</text>
</comment>
<feature type="domain" description="Helicase ATP-binding" evidence="16">
    <location>
        <begin position="269"/>
        <end position="430"/>
    </location>
</feature>
<dbReference type="SMART" id="SM00487">
    <property type="entry name" value="DEXDc"/>
    <property type="match status" value="1"/>
</dbReference>
<dbReference type="SMART" id="SM00490">
    <property type="entry name" value="HELICc"/>
    <property type="match status" value="1"/>
</dbReference>
<dbReference type="NCBIfam" id="TIGR00643">
    <property type="entry name" value="recG"/>
    <property type="match status" value="1"/>
</dbReference>
<dbReference type="InterPro" id="IPR001650">
    <property type="entry name" value="Helicase_C-like"/>
</dbReference>
<dbReference type="Pfam" id="PF17191">
    <property type="entry name" value="RecG_wedge"/>
    <property type="match status" value="1"/>
</dbReference>
<dbReference type="Gene3D" id="2.40.50.140">
    <property type="entry name" value="Nucleic acid-binding proteins"/>
    <property type="match status" value="1"/>
</dbReference>
<gene>
    <name evidence="18" type="primary">recG</name>
    <name evidence="18" type="ORF">IAB89_07370</name>
</gene>
<dbReference type="GO" id="GO:0006281">
    <property type="term" value="P:DNA repair"/>
    <property type="evidence" value="ECO:0007669"/>
    <property type="project" value="UniProtKB-UniRule"/>
</dbReference>
<dbReference type="Pfam" id="PF19833">
    <property type="entry name" value="RecG_dom3_C"/>
    <property type="match status" value="1"/>
</dbReference>
<reference evidence="18" key="2">
    <citation type="journal article" date="2021" name="PeerJ">
        <title>Extensive microbial diversity within the chicken gut microbiome revealed by metagenomics and culture.</title>
        <authorList>
            <person name="Gilroy R."/>
            <person name="Ravi A."/>
            <person name="Getino M."/>
            <person name="Pursley I."/>
            <person name="Horton D.L."/>
            <person name="Alikhan N.F."/>
            <person name="Baker D."/>
            <person name="Gharbi K."/>
            <person name="Hall N."/>
            <person name="Watson M."/>
            <person name="Adriaenssens E.M."/>
            <person name="Foster-Nyarko E."/>
            <person name="Jarju S."/>
            <person name="Secka A."/>
            <person name="Antonio M."/>
            <person name="Oren A."/>
            <person name="Chaudhuri R.R."/>
            <person name="La Ragione R."/>
            <person name="Hildebrand F."/>
            <person name="Pallen M.J."/>
        </authorList>
    </citation>
    <scope>NUCLEOTIDE SEQUENCE</scope>
    <source>
        <strain evidence="18">ChiSxjej1B13-7958</strain>
    </source>
</reference>
<dbReference type="InterPro" id="IPR047112">
    <property type="entry name" value="RecG/Mfd"/>
</dbReference>
<evidence type="ECO:0000313" key="19">
    <source>
        <dbReference type="Proteomes" id="UP000824242"/>
    </source>
</evidence>
<keyword evidence="3 15" id="KW-0547">Nucleotide-binding</keyword>
<evidence type="ECO:0000256" key="5">
    <source>
        <dbReference type="ARBA" id="ARBA00022801"/>
    </source>
</evidence>
<dbReference type="NCBIfam" id="NF008165">
    <property type="entry name" value="PRK10917.1-3"/>
    <property type="match status" value="1"/>
</dbReference>
<keyword evidence="7 15" id="KW-0067">ATP-binding</keyword>
<dbReference type="InterPro" id="IPR045562">
    <property type="entry name" value="RecG_dom3_C"/>
</dbReference>
<keyword evidence="5 15" id="KW-0378">Hydrolase</keyword>
<dbReference type="GO" id="GO:0003677">
    <property type="term" value="F:DNA binding"/>
    <property type="evidence" value="ECO:0007669"/>
    <property type="project" value="UniProtKB-KW"/>
</dbReference>
<dbReference type="Pfam" id="PF00271">
    <property type="entry name" value="Helicase_C"/>
    <property type="match status" value="1"/>
</dbReference>
<keyword evidence="6 15" id="KW-0347">Helicase</keyword>
<proteinExistence type="inferred from homology"/>
<evidence type="ECO:0000259" key="16">
    <source>
        <dbReference type="PROSITE" id="PS51192"/>
    </source>
</evidence>
<keyword evidence="8" id="KW-0238">DNA-binding</keyword>
<evidence type="ECO:0000256" key="7">
    <source>
        <dbReference type="ARBA" id="ARBA00022840"/>
    </source>
</evidence>
<dbReference type="Pfam" id="PF00270">
    <property type="entry name" value="DEAD"/>
    <property type="match status" value="1"/>
</dbReference>
<evidence type="ECO:0000256" key="9">
    <source>
        <dbReference type="ARBA" id="ARBA00023172"/>
    </source>
</evidence>
<dbReference type="InterPro" id="IPR033454">
    <property type="entry name" value="RecG_wedge"/>
</dbReference>
<comment type="similarity">
    <text evidence="1 15">Belongs to the helicase family. RecG subfamily.</text>
</comment>
<evidence type="ECO:0000256" key="11">
    <source>
        <dbReference type="ARBA" id="ARBA00023235"/>
    </source>
</evidence>
<dbReference type="InterPro" id="IPR027417">
    <property type="entry name" value="P-loop_NTPase"/>
</dbReference>
<dbReference type="PANTHER" id="PTHR47964">
    <property type="entry name" value="ATP-DEPENDENT DNA HELICASE HOMOLOG RECG, CHLOROPLASTIC"/>
    <property type="match status" value="1"/>
</dbReference>
<evidence type="ECO:0000256" key="3">
    <source>
        <dbReference type="ARBA" id="ARBA00022741"/>
    </source>
</evidence>
<evidence type="ECO:0000256" key="8">
    <source>
        <dbReference type="ARBA" id="ARBA00023125"/>
    </source>
</evidence>
<keyword evidence="11" id="KW-0413">Isomerase</keyword>
<dbReference type="GO" id="GO:0043138">
    <property type="term" value="F:3'-5' DNA helicase activity"/>
    <property type="evidence" value="ECO:0007669"/>
    <property type="project" value="UniProtKB-EC"/>
</dbReference>
<dbReference type="InterPro" id="IPR004609">
    <property type="entry name" value="ATP-dep_DNA_helicase_RecG"/>
</dbReference>
<dbReference type="InterPro" id="IPR012340">
    <property type="entry name" value="NA-bd_OB-fold"/>
</dbReference>
<feature type="domain" description="Helicase C-terminal" evidence="17">
    <location>
        <begin position="449"/>
        <end position="608"/>
    </location>
</feature>
<protein>
    <recommendedName>
        <fullName evidence="2 15">ATP-dependent DNA helicase RecG</fullName>
        <ecNumber evidence="13 15">5.6.2.4</ecNumber>
    </recommendedName>
</protein>
<name>A0A9D1DEQ7_9FIRM</name>
<evidence type="ECO:0000259" key="17">
    <source>
        <dbReference type="PROSITE" id="PS51194"/>
    </source>
</evidence>
<dbReference type="CDD" id="cd17992">
    <property type="entry name" value="DEXHc_RecG"/>
    <property type="match status" value="1"/>
</dbReference>
<keyword evidence="4 15" id="KW-0227">DNA damage</keyword>
<evidence type="ECO:0000313" key="18">
    <source>
        <dbReference type="EMBL" id="HIR47462.1"/>
    </source>
</evidence>
<dbReference type="Proteomes" id="UP000824242">
    <property type="component" value="Unassembled WGS sequence"/>
</dbReference>
<evidence type="ECO:0000256" key="1">
    <source>
        <dbReference type="ARBA" id="ARBA00007504"/>
    </source>
</evidence>
<dbReference type="Gene3D" id="3.40.50.300">
    <property type="entry name" value="P-loop containing nucleotide triphosphate hydrolases"/>
    <property type="match status" value="2"/>
</dbReference>
<evidence type="ECO:0000256" key="15">
    <source>
        <dbReference type="RuleBase" id="RU363016"/>
    </source>
</evidence>
<dbReference type="InterPro" id="IPR011545">
    <property type="entry name" value="DEAD/DEAH_box_helicase_dom"/>
</dbReference>
<dbReference type="EC" id="5.6.2.4" evidence="13 15"/>
<sequence>MASLFQTPITALRGVGDKKAKLFERIGAPTVGDLLYTFPRGYEDLSHPIPIRMASPDQPCAVRAIVTRVPSAVRVHGGVTLYRGFADDGETVFPLTYFNNPYIVHALHEGEEYLFYGKVTFLHLKPGMTTPEFFPAASCPPVRPIYRQTEGLNSRTIQQAMKQALLLLPETVHDPLPEELRASRGLCPLRQALEDIHFPSTMQALEKAKRRLIFEELFLLQISLLLLKNGERGESGWRMTQDATEEFWQLLPFTPTGAQRRAVREAVADMAGDSPMRRLVQGDVGSGKTAVAAALCWQAAKNGAQAALMAPTELLARQHFATLSSFFSGTDVHPVLLTGSTPKKERAAILASLADGSAQVAVGTHALLSEGVEFARLALAVTDEQHRFGVGQRSALTAKGHSPHMLVMSATPIPRTLALMLYGDLDLSVLDELPPGRTPVLTYAIPSEKRRRALGFLRRHAQEGRQSYIICPMIDEGDDDRASVTEYAARLRTEELPSLRIGELHGRMKPAEKEEVMTRFASGDLDILVSTTVVEVGVDVPNAVVMMIENAERYGLSQLHQLRGRVGRGSQQSYCILVTDAQNQEAVSRMQVLCSTTDGFRVADEDLRLRGPGDFFGSRQHGLPTLRIADMAEDLSVLRDAQDAAAALLRADPTLSLPEHRRLRRYAQRTGRGQPAG</sequence>
<keyword evidence="10 15" id="KW-0234">DNA repair</keyword>
<dbReference type="GO" id="GO:0016787">
    <property type="term" value="F:hydrolase activity"/>
    <property type="evidence" value="ECO:0007669"/>
    <property type="project" value="UniProtKB-KW"/>
</dbReference>
<evidence type="ECO:0000256" key="2">
    <source>
        <dbReference type="ARBA" id="ARBA00017846"/>
    </source>
</evidence>
<dbReference type="SUPFAM" id="SSF52540">
    <property type="entry name" value="P-loop containing nucleoside triphosphate hydrolases"/>
    <property type="match status" value="2"/>
</dbReference>
<dbReference type="AlphaFoldDB" id="A0A9D1DEQ7"/>
<accession>A0A9D1DEQ7</accession>
<evidence type="ECO:0000256" key="10">
    <source>
        <dbReference type="ARBA" id="ARBA00023204"/>
    </source>
</evidence>
<comment type="catalytic activity">
    <reaction evidence="14 15">
        <text>ATP + H2O = ADP + phosphate + H(+)</text>
        <dbReference type="Rhea" id="RHEA:13065"/>
        <dbReference type="ChEBI" id="CHEBI:15377"/>
        <dbReference type="ChEBI" id="CHEBI:15378"/>
        <dbReference type="ChEBI" id="CHEBI:30616"/>
        <dbReference type="ChEBI" id="CHEBI:43474"/>
        <dbReference type="ChEBI" id="CHEBI:456216"/>
        <dbReference type="EC" id="5.6.2.4"/>
    </reaction>
</comment>
<evidence type="ECO:0000256" key="4">
    <source>
        <dbReference type="ARBA" id="ARBA00022763"/>
    </source>
</evidence>
<dbReference type="InterPro" id="IPR014001">
    <property type="entry name" value="Helicase_ATP-bd"/>
</dbReference>
<evidence type="ECO:0000256" key="6">
    <source>
        <dbReference type="ARBA" id="ARBA00022806"/>
    </source>
</evidence>
<keyword evidence="9 15" id="KW-0233">DNA recombination</keyword>
<dbReference type="GO" id="GO:0005524">
    <property type="term" value="F:ATP binding"/>
    <property type="evidence" value="ECO:0007669"/>
    <property type="project" value="UniProtKB-KW"/>
</dbReference>
<dbReference type="EMBL" id="DVGZ01000076">
    <property type="protein sequence ID" value="HIR47462.1"/>
    <property type="molecule type" value="Genomic_DNA"/>
</dbReference>